<dbReference type="PROSITE" id="PS50293">
    <property type="entry name" value="TPR_REGION"/>
    <property type="match status" value="2"/>
</dbReference>
<dbReference type="PROSITE" id="PS51996">
    <property type="entry name" value="TR_MART"/>
    <property type="match status" value="1"/>
</dbReference>
<evidence type="ECO:0000256" key="11">
    <source>
        <dbReference type="SAM" id="MobiDB-lite"/>
    </source>
</evidence>
<sequence>MSALKKLTSSASIKRQRQSTPISSSQGLRLLWLDNDFNNKHSQNSLRELQQIVDIIETYTDVDKCVMAINSLSNERLCLISCGSLGETTVPVIHSRPQVDTIYIFCQNRTRHEQWARNWSKVKGVYTDFDLICKSLKQTRQDQGHDLVSISFVGATDVSTQNLNGLDKSYMYTQILKEIFLTINFEPRHFQEFLNHCRAHSRRTLNDEEIIKQISQNYQQENAIYLYTQETFLYSMINRDLRTMNVDSMIKTAVFIRDLHNRIARLHSEQYGRHRPLELLTLYRSQSLSNEDFDKLKKSKGGLISFNQFLSTSTDEEISLKLSRNNEQTTDSVRILFVMTIDPSKSSTPFANISTQSKFKEEEEVLFSMHAIFRIGQIALTDHYGPLQKVSLTLTNDNDQQLQQLTECLRNETNGSTGWYRLGKLMLKLGQYTKAESLYQILLNENPDEHERAHIHCQLGLSKYHQGKYSEAISLFEKSLDLSRHTSSDERNVAECYNGIGLVYCKQADYSRALRYYKRALEKRKNILSINHSDISELYNNIAYVYQQLGDHDAAIDSYNKAFDIYQKNLPQNHPDVAAYYNNVGLICLKDLDYSTALGYLQEALEIYKKTLPENHPSLATLYNNLGMIYVEMNNLDLARSYYEKALEILQKSFSSTHSDLAAANVNIGSLYEKMKEYSKALSCHEKALNILKKTLPSNHPDLARCYGHIGIVYFRMGQQTNAIAFCEHAVRIAEKVTPPDQQLIQSFKSNLECVKKNA</sequence>
<dbReference type="InterPro" id="IPR019734">
    <property type="entry name" value="TPR_rpt"/>
</dbReference>
<evidence type="ECO:0000313" key="14">
    <source>
        <dbReference type="Proteomes" id="UP000663828"/>
    </source>
</evidence>
<dbReference type="EC" id="2.4.2.31" evidence="9"/>
<evidence type="ECO:0000256" key="3">
    <source>
        <dbReference type="ARBA" id="ARBA00022679"/>
    </source>
</evidence>
<feature type="repeat" description="TPR" evidence="8">
    <location>
        <begin position="536"/>
        <end position="569"/>
    </location>
</feature>
<comment type="subcellular location">
    <subcellularLocation>
        <location evidence="10">Cytoplasm</location>
        <location evidence="10">Cytoskeleton</location>
    </subcellularLocation>
</comment>
<evidence type="ECO:0000256" key="7">
    <source>
        <dbReference type="ARBA" id="ARBA00047597"/>
    </source>
</evidence>
<keyword evidence="9" id="KW-0520">NAD</keyword>
<gene>
    <name evidence="13" type="ORF">EDS130_LOCUS26603</name>
    <name evidence="12" type="ORF">XAT740_LOCUS17955</name>
</gene>
<evidence type="ECO:0000256" key="6">
    <source>
        <dbReference type="ARBA" id="ARBA00022803"/>
    </source>
</evidence>
<comment type="subunit">
    <text evidence="10">Oligomeric complex composed of two heavy chains and two light chains.</text>
</comment>
<feature type="repeat" description="TPR" evidence="8">
    <location>
        <begin position="620"/>
        <end position="653"/>
    </location>
</feature>
<evidence type="ECO:0000256" key="8">
    <source>
        <dbReference type="PROSITE-ProRule" id="PRU00339"/>
    </source>
</evidence>
<dbReference type="Proteomes" id="UP000663828">
    <property type="component" value="Unassembled WGS sequence"/>
</dbReference>
<keyword evidence="10" id="KW-0505">Motor protein</keyword>
<keyword evidence="6 8" id="KW-0802">TPR repeat</keyword>
<evidence type="ECO:0000313" key="13">
    <source>
        <dbReference type="EMBL" id="CAF1224549.1"/>
    </source>
</evidence>
<dbReference type="Pfam" id="PF13174">
    <property type="entry name" value="TPR_6"/>
    <property type="match status" value="1"/>
</dbReference>
<feature type="compositionally biased region" description="Polar residues" evidence="11">
    <location>
        <begin position="7"/>
        <end position="20"/>
    </location>
</feature>
<dbReference type="SUPFAM" id="SSF56399">
    <property type="entry name" value="ADP-ribosylation"/>
    <property type="match status" value="1"/>
</dbReference>
<evidence type="ECO:0000256" key="2">
    <source>
        <dbReference type="ARBA" id="ARBA00022676"/>
    </source>
</evidence>
<dbReference type="OrthoDB" id="2017782at2759"/>
<dbReference type="EMBL" id="CAJNOR010001184">
    <property type="protein sequence ID" value="CAF1093245.1"/>
    <property type="molecule type" value="Genomic_DNA"/>
</dbReference>
<evidence type="ECO:0000256" key="9">
    <source>
        <dbReference type="RuleBase" id="RU361228"/>
    </source>
</evidence>
<dbReference type="GO" id="GO:0005871">
    <property type="term" value="C:kinesin complex"/>
    <property type="evidence" value="ECO:0007669"/>
    <property type="project" value="UniProtKB-UniRule"/>
</dbReference>
<dbReference type="GO" id="GO:0106274">
    <property type="term" value="F:NAD+-protein-arginine ADP-ribosyltransferase activity"/>
    <property type="evidence" value="ECO:0007669"/>
    <property type="project" value="UniProtKB-EC"/>
</dbReference>
<comment type="catalytic activity">
    <reaction evidence="7 9">
        <text>L-arginyl-[protein] + NAD(+) = N(omega)-(ADP-D-ribosyl)-L-arginyl-[protein] + nicotinamide + H(+)</text>
        <dbReference type="Rhea" id="RHEA:19149"/>
        <dbReference type="Rhea" id="RHEA-COMP:10532"/>
        <dbReference type="Rhea" id="RHEA-COMP:15087"/>
        <dbReference type="ChEBI" id="CHEBI:15378"/>
        <dbReference type="ChEBI" id="CHEBI:17154"/>
        <dbReference type="ChEBI" id="CHEBI:29965"/>
        <dbReference type="ChEBI" id="CHEBI:57540"/>
        <dbReference type="ChEBI" id="CHEBI:142554"/>
        <dbReference type="EC" id="2.4.2.31"/>
    </reaction>
</comment>
<organism evidence="12 14">
    <name type="scientific">Adineta ricciae</name>
    <name type="common">Rotifer</name>
    <dbReference type="NCBI Taxonomy" id="249248"/>
    <lineage>
        <taxon>Eukaryota</taxon>
        <taxon>Metazoa</taxon>
        <taxon>Spiralia</taxon>
        <taxon>Gnathifera</taxon>
        <taxon>Rotifera</taxon>
        <taxon>Eurotatoria</taxon>
        <taxon>Bdelloidea</taxon>
        <taxon>Adinetida</taxon>
        <taxon>Adinetidae</taxon>
        <taxon>Adineta</taxon>
    </lineage>
</organism>
<keyword evidence="9" id="KW-0521">NADP</keyword>
<dbReference type="EMBL" id="CAJNOJ010000162">
    <property type="protein sequence ID" value="CAF1224549.1"/>
    <property type="molecule type" value="Genomic_DNA"/>
</dbReference>
<dbReference type="PANTHER" id="PTHR45641">
    <property type="entry name" value="TETRATRICOPEPTIDE REPEAT PROTEIN (AFU_ORTHOLOGUE AFUA_6G03870)"/>
    <property type="match status" value="1"/>
</dbReference>
<dbReference type="Pfam" id="PF13424">
    <property type="entry name" value="TPR_12"/>
    <property type="match status" value="3"/>
</dbReference>
<evidence type="ECO:0000313" key="12">
    <source>
        <dbReference type="EMBL" id="CAF1093245.1"/>
    </source>
</evidence>
<feature type="repeat" description="TPR" evidence="8">
    <location>
        <begin position="494"/>
        <end position="527"/>
    </location>
</feature>
<proteinExistence type="inferred from homology"/>
<dbReference type="InterPro" id="IPR000768">
    <property type="entry name" value="ART"/>
</dbReference>
<dbReference type="GO" id="GO:0016779">
    <property type="term" value="F:nucleotidyltransferase activity"/>
    <property type="evidence" value="ECO:0007669"/>
    <property type="project" value="UniProtKB-KW"/>
</dbReference>
<feature type="repeat" description="TPR" evidence="8">
    <location>
        <begin position="453"/>
        <end position="486"/>
    </location>
</feature>
<dbReference type="Pfam" id="PF01129">
    <property type="entry name" value="ART"/>
    <property type="match status" value="1"/>
</dbReference>
<reference evidence="12" key="1">
    <citation type="submission" date="2021-02" db="EMBL/GenBank/DDBJ databases">
        <authorList>
            <person name="Nowell W R."/>
        </authorList>
    </citation>
    <scope>NUCLEOTIDE SEQUENCE</scope>
</reference>
<keyword evidence="5" id="KW-0677">Repeat</keyword>
<dbReference type="Gene3D" id="1.25.40.10">
    <property type="entry name" value="Tetratricopeptide repeat domain"/>
    <property type="match status" value="3"/>
</dbReference>
<dbReference type="GO" id="GO:0005874">
    <property type="term" value="C:microtubule"/>
    <property type="evidence" value="ECO:0007669"/>
    <property type="project" value="UniProtKB-UniRule"/>
</dbReference>
<protein>
    <recommendedName>
        <fullName evidence="9 10">Multifunctional fusion protein</fullName>
    </recommendedName>
    <domain>
        <recommendedName>
            <fullName evidence="9">NAD(P)(+)--arginine ADP-ribosyltransferase</fullName>
            <ecNumber evidence="9">2.4.2.31</ecNumber>
        </recommendedName>
        <alternativeName>
            <fullName evidence="9">Mono(ADP-ribosyl)transferase</fullName>
        </alternativeName>
    </domain>
    <domain>
        <recommendedName>
            <fullName evidence="10">Kinesin light chain</fullName>
        </recommendedName>
    </domain>
</protein>
<comment type="similarity">
    <text evidence="10">Belongs to the kinesin light chain family.</text>
</comment>
<evidence type="ECO:0000256" key="10">
    <source>
        <dbReference type="RuleBase" id="RU367020"/>
    </source>
</evidence>
<feature type="repeat" description="TPR" evidence="8">
    <location>
        <begin position="416"/>
        <end position="449"/>
    </location>
</feature>
<comment type="similarity">
    <text evidence="1 9">Belongs to the Arg-specific ADP-ribosyltransferase family.</text>
</comment>
<evidence type="ECO:0000256" key="5">
    <source>
        <dbReference type="ARBA" id="ARBA00022737"/>
    </source>
</evidence>
<dbReference type="PANTHER" id="PTHR45641:SF19">
    <property type="entry name" value="NEPHROCYSTIN-3"/>
    <property type="match status" value="1"/>
</dbReference>
<keyword evidence="2 9" id="KW-0328">Glycosyltransferase</keyword>
<keyword evidence="14" id="KW-1185">Reference proteome</keyword>
<accession>A0A814NLV7</accession>
<dbReference type="PROSITE" id="PS50005">
    <property type="entry name" value="TPR"/>
    <property type="match status" value="6"/>
</dbReference>
<dbReference type="PRINTS" id="PR00381">
    <property type="entry name" value="KINESINLIGHT"/>
</dbReference>
<keyword evidence="10" id="KW-0206">Cytoskeleton</keyword>
<dbReference type="Gene3D" id="3.90.176.10">
    <property type="entry name" value="Toxin ADP-ribosyltransferase, Chain A, domain 1"/>
    <property type="match status" value="1"/>
</dbReference>
<name>A0A814NLV7_ADIRI</name>
<keyword evidence="3 9" id="KW-0808">Transferase</keyword>
<comment type="function">
    <text evidence="10">Kinesin is a microtubule-associated force-producing protein that play a role in organelle transport.</text>
</comment>
<keyword evidence="10" id="KW-0493">Microtubule</keyword>
<dbReference type="InterPro" id="IPR011990">
    <property type="entry name" value="TPR-like_helical_dom_sf"/>
</dbReference>
<feature type="region of interest" description="Disordered" evidence="11">
    <location>
        <begin position="1"/>
        <end position="20"/>
    </location>
</feature>
<keyword evidence="10" id="KW-0963">Cytoplasm</keyword>
<dbReference type="AlphaFoldDB" id="A0A814NLV7"/>
<dbReference type="SMART" id="SM00028">
    <property type="entry name" value="TPR"/>
    <property type="match status" value="8"/>
</dbReference>
<dbReference type="Pfam" id="PF13181">
    <property type="entry name" value="TPR_8"/>
    <property type="match status" value="1"/>
</dbReference>
<feature type="repeat" description="TPR" evidence="8">
    <location>
        <begin position="662"/>
        <end position="695"/>
    </location>
</feature>
<comment type="caution">
    <text evidence="12">The sequence shown here is derived from an EMBL/GenBank/DDBJ whole genome shotgun (WGS) entry which is preliminary data.</text>
</comment>
<evidence type="ECO:0000256" key="1">
    <source>
        <dbReference type="ARBA" id="ARBA00009558"/>
    </source>
</evidence>
<dbReference type="Proteomes" id="UP000663852">
    <property type="component" value="Unassembled WGS sequence"/>
</dbReference>
<keyword evidence="4" id="KW-0548">Nucleotidyltransferase</keyword>
<dbReference type="SUPFAM" id="SSF48452">
    <property type="entry name" value="TPR-like"/>
    <property type="match status" value="2"/>
</dbReference>
<evidence type="ECO:0000256" key="4">
    <source>
        <dbReference type="ARBA" id="ARBA00022695"/>
    </source>
</evidence>